<reference evidence="3 4" key="2">
    <citation type="submission" date="2019-10" db="EMBL/GenBank/DDBJ databases">
        <title>Thermopilla bonchosmolovskayae gen. nov., sp. nov., a moderately thermophilic Chloroflexi bacterium from a Chukotka hot spring (Arctic, Russia), representing a novel classis Thermopillaia, which include previously uncultivated lineage OLB14.</title>
        <authorList>
            <person name="Kochetkova T.V."/>
            <person name="Zayulina K.S."/>
            <person name="Zhigarkov V.S."/>
            <person name="Minaev N.V."/>
            <person name="Novikov A."/>
            <person name="Toshchakov S.V."/>
            <person name="Elcheninov A.G."/>
            <person name="Kublanov I.V."/>
        </authorList>
    </citation>
    <scope>NUCLEOTIDE SEQUENCE [LARGE SCALE GENOMIC DNA]</scope>
    <source>
        <strain evidence="3 4">3753O</strain>
    </source>
</reference>
<evidence type="ECO:0000313" key="4">
    <source>
        <dbReference type="Proteomes" id="UP000326331"/>
    </source>
</evidence>
<evidence type="ECO:0000259" key="2">
    <source>
        <dbReference type="Pfam" id="PF18755"/>
    </source>
</evidence>
<feature type="region of interest" description="Disordered" evidence="1">
    <location>
        <begin position="26"/>
        <end position="45"/>
    </location>
</feature>
<dbReference type="Pfam" id="PF18755">
    <property type="entry name" value="RAMA"/>
    <property type="match status" value="1"/>
</dbReference>
<accession>A0ABX6C0Z1</accession>
<sequence>MGRWISTSGRNSYGVLPLRSPAVHRRVTAGGRRSPAPAARRPRRLTAGESCAAQRRELCAAIEQRCRADYAPGMTEPPAEFLNHVQSLPTYASQNLSEADTRVYLIDPVLRLLGYTTVGDLRREVPVPATREFIDYELYAGGKAQAILEAKAVRLPVTDAAAAQCVQYASILGVRWCLVTNGVTWAIYNAHAAGALPEKRVATVRLDGSEDEVLEAWEVLRLFSRESLASANPLSRLLAERVVADELSNPDSQAVQALRRAVRSRFGERISGQAVVEIIDKLMGRTRRSPAAANGPGAEAKAAGSPAPEGSGSAAAPAPPAAAEPGGAQAAKRKVNFPLKPDGSRVTIADLVGAGLLRVGDRLTIQIGSSFGEGFVRPDGIQVNGQAYTNPSIAARAVRDTAANGWGYWMCGDRTLADIRAEYLRRLTGGA</sequence>
<organism evidence="3 4">
    <name type="scientific">Tepidiforma bonchosmolovskayae</name>
    <dbReference type="NCBI Taxonomy" id="2601677"/>
    <lineage>
        <taxon>Bacteria</taxon>
        <taxon>Bacillati</taxon>
        <taxon>Chloroflexota</taxon>
        <taxon>Tepidiformia</taxon>
        <taxon>Tepidiformales</taxon>
        <taxon>Tepidiformaceae</taxon>
        <taxon>Tepidiforma</taxon>
    </lineage>
</organism>
<keyword evidence="4" id="KW-1185">Reference proteome</keyword>
<evidence type="ECO:0000313" key="3">
    <source>
        <dbReference type="EMBL" id="QFG02952.1"/>
    </source>
</evidence>
<protein>
    <recommendedName>
        <fullName evidence="2">RAMA domain-containing protein</fullName>
    </recommendedName>
</protein>
<gene>
    <name evidence="3" type="ORF">Tbon_06480</name>
</gene>
<proteinExistence type="predicted"/>
<evidence type="ECO:0000256" key="1">
    <source>
        <dbReference type="SAM" id="MobiDB-lite"/>
    </source>
</evidence>
<name>A0ABX6C0Z1_9CHLR</name>
<dbReference type="EMBL" id="CP042829">
    <property type="protein sequence ID" value="QFG02952.1"/>
    <property type="molecule type" value="Genomic_DNA"/>
</dbReference>
<reference evidence="3 4" key="1">
    <citation type="submission" date="2019-08" db="EMBL/GenBank/DDBJ databases">
        <authorList>
            <person name="Toschakov S.V."/>
        </authorList>
    </citation>
    <scope>NUCLEOTIDE SEQUENCE [LARGE SCALE GENOMIC DNA]</scope>
    <source>
        <strain evidence="3 4">3753O</strain>
    </source>
</reference>
<dbReference type="InterPro" id="IPR040843">
    <property type="entry name" value="RAMA"/>
</dbReference>
<feature type="domain" description="RAMA" evidence="2">
    <location>
        <begin position="334"/>
        <end position="427"/>
    </location>
</feature>
<dbReference type="Proteomes" id="UP000326331">
    <property type="component" value="Chromosome"/>
</dbReference>
<feature type="compositionally biased region" description="Low complexity" evidence="1">
    <location>
        <begin position="291"/>
        <end position="316"/>
    </location>
</feature>
<feature type="region of interest" description="Disordered" evidence="1">
    <location>
        <begin position="287"/>
        <end position="329"/>
    </location>
</feature>
<dbReference type="Gene3D" id="3.90.1570.30">
    <property type="match status" value="1"/>
</dbReference>